<dbReference type="AlphaFoldDB" id="A0A841HL51"/>
<comment type="caution">
    <text evidence="1">The sequence shown here is derived from an EMBL/GenBank/DDBJ whole genome shotgun (WGS) entry which is preliminary data.</text>
</comment>
<dbReference type="Gene3D" id="3.20.20.410">
    <property type="entry name" value="Protein of unknown function UPF0759"/>
    <property type="match status" value="1"/>
</dbReference>
<dbReference type="InterPro" id="IPR036520">
    <property type="entry name" value="UPF0759_sf"/>
</dbReference>
<accession>A0A841HL51</accession>
<dbReference type="PANTHER" id="PTHR30348">
    <property type="entry name" value="UNCHARACTERIZED PROTEIN YECE"/>
    <property type="match status" value="1"/>
</dbReference>
<dbReference type="InterPro" id="IPR002763">
    <property type="entry name" value="DUF72"/>
</dbReference>
<dbReference type="Pfam" id="PF01904">
    <property type="entry name" value="DUF72"/>
    <property type="match status" value="1"/>
</dbReference>
<dbReference type="EMBL" id="JACHHZ010000002">
    <property type="protein sequence ID" value="MBB6093010.1"/>
    <property type="molecule type" value="Genomic_DNA"/>
</dbReference>
<dbReference type="Proteomes" id="UP000588068">
    <property type="component" value="Unassembled WGS sequence"/>
</dbReference>
<gene>
    <name evidence="1" type="ORF">HNQ60_001888</name>
</gene>
<evidence type="ECO:0000313" key="2">
    <source>
        <dbReference type="Proteomes" id="UP000588068"/>
    </source>
</evidence>
<protein>
    <submittedName>
        <fullName evidence="1">Uncharacterized protein YecE (DUF72 family)</fullName>
    </submittedName>
</protein>
<dbReference type="RefSeq" id="WP_184330973.1">
    <property type="nucleotide sequence ID" value="NZ_JACHHZ010000002.1"/>
</dbReference>
<sequence length="302" mass="35105">MASDNRILIGTASWTDATLLKSGKFYPREVKTAEARLRYYSAEFPIVEVDSTYYAMPSVTNAALWAERTPDDFVFNIKVFRLFTQHQTDPKVLPPNVRVMLGESQSRQLYYNDLGAELQDELWRQFHLSLEPLRSAGKLGALLFQFPKWFLPNRGSRVYMEQIRQRLPDHTIALEFRHESWFEGRQRDSILAFERELGFCNVIVDEPQLPGSIPTVWEATLPGLAMVRMHGRNADTWNLKGLKAASDRFNYDYRDEELRDFITPVRHLGEQAENVHMIFNNNMEDQGIRNARTMLRLLSDSP</sequence>
<proteinExistence type="predicted"/>
<reference evidence="1 2" key="1">
    <citation type="submission" date="2020-08" db="EMBL/GenBank/DDBJ databases">
        <title>Genomic Encyclopedia of Type Strains, Phase IV (KMG-IV): sequencing the most valuable type-strain genomes for metagenomic binning, comparative biology and taxonomic classification.</title>
        <authorList>
            <person name="Goeker M."/>
        </authorList>
    </citation>
    <scope>NUCLEOTIDE SEQUENCE [LARGE SCALE GENOMIC DNA]</scope>
    <source>
        <strain evidence="1 2">DSM 26723</strain>
    </source>
</reference>
<dbReference type="SUPFAM" id="SSF117396">
    <property type="entry name" value="TM1631-like"/>
    <property type="match status" value="1"/>
</dbReference>
<evidence type="ECO:0000313" key="1">
    <source>
        <dbReference type="EMBL" id="MBB6093010.1"/>
    </source>
</evidence>
<name>A0A841HL51_9GAMM</name>
<organism evidence="1 2">
    <name type="scientific">Povalibacter uvarum</name>
    <dbReference type="NCBI Taxonomy" id="732238"/>
    <lineage>
        <taxon>Bacteria</taxon>
        <taxon>Pseudomonadati</taxon>
        <taxon>Pseudomonadota</taxon>
        <taxon>Gammaproteobacteria</taxon>
        <taxon>Steroidobacterales</taxon>
        <taxon>Steroidobacteraceae</taxon>
        <taxon>Povalibacter</taxon>
    </lineage>
</organism>
<dbReference type="PANTHER" id="PTHR30348:SF13">
    <property type="entry name" value="UPF0759 PROTEIN YUNF"/>
    <property type="match status" value="1"/>
</dbReference>
<keyword evidence="2" id="KW-1185">Reference proteome</keyword>